<dbReference type="Pfam" id="PF05056">
    <property type="entry name" value="DUF674"/>
    <property type="match status" value="1"/>
</dbReference>
<proteinExistence type="predicted"/>
<evidence type="ECO:0000313" key="2">
    <source>
        <dbReference type="EMBL" id="PON71978.1"/>
    </source>
</evidence>
<reference evidence="3" key="1">
    <citation type="submission" date="2016-06" db="EMBL/GenBank/DDBJ databases">
        <title>Parallel loss of symbiosis genes in relatives of nitrogen-fixing non-legume Parasponia.</title>
        <authorList>
            <person name="Van Velzen R."/>
            <person name="Holmer R."/>
            <person name="Bu F."/>
            <person name="Rutten L."/>
            <person name="Van Zeijl A."/>
            <person name="Liu W."/>
            <person name="Santuari L."/>
            <person name="Cao Q."/>
            <person name="Sharma T."/>
            <person name="Shen D."/>
            <person name="Roswanjaya Y."/>
            <person name="Wardhani T."/>
            <person name="Kalhor M.S."/>
            <person name="Jansen J."/>
            <person name="Van den Hoogen J."/>
            <person name="Gungor B."/>
            <person name="Hartog M."/>
            <person name="Hontelez J."/>
            <person name="Verver J."/>
            <person name="Yang W.-C."/>
            <person name="Schijlen E."/>
            <person name="Repin R."/>
            <person name="Schilthuizen M."/>
            <person name="Schranz E."/>
            <person name="Heidstra R."/>
            <person name="Miyata K."/>
            <person name="Fedorova E."/>
            <person name="Kohlen W."/>
            <person name="Bisseling T."/>
            <person name="Smit S."/>
            <person name="Geurts R."/>
        </authorList>
    </citation>
    <scope>NUCLEOTIDE SEQUENCE [LARGE SCALE GENOMIC DNA]</scope>
    <source>
        <strain evidence="3">cv. WU1-14</strain>
    </source>
</reference>
<evidence type="ECO:0008006" key="4">
    <source>
        <dbReference type="Google" id="ProtNLM"/>
    </source>
</evidence>
<name>A0A2P5DFA7_PARAD</name>
<comment type="caution">
    <text evidence="2">The sequence shown here is derived from an EMBL/GenBank/DDBJ whole genome shotgun (WGS) entry which is preliminary data.</text>
</comment>
<dbReference type="PANTHER" id="PTHR33103:SF111">
    <property type="entry name" value="DUF674 DOMAIN-CONTAINING PROTEIN"/>
    <property type="match status" value="1"/>
</dbReference>
<keyword evidence="1" id="KW-0812">Transmembrane</keyword>
<dbReference type="PANTHER" id="PTHR33103">
    <property type="entry name" value="OS01G0153900 PROTEIN"/>
    <property type="match status" value="1"/>
</dbReference>
<feature type="transmembrane region" description="Helical" evidence="1">
    <location>
        <begin position="114"/>
        <end position="134"/>
    </location>
</feature>
<dbReference type="AlphaFoldDB" id="A0A2P5DFA7"/>
<gene>
    <name evidence="2" type="ORF">PanWU01x14_068200</name>
</gene>
<keyword evidence="1" id="KW-1133">Transmembrane helix</keyword>
<accession>A0A2P5DFA7</accession>
<dbReference type="InterPro" id="IPR007750">
    <property type="entry name" value="DUF674"/>
</dbReference>
<dbReference type="Proteomes" id="UP000237105">
    <property type="component" value="Unassembled WGS sequence"/>
</dbReference>
<evidence type="ECO:0000313" key="3">
    <source>
        <dbReference type="Proteomes" id="UP000237105"/>
    </source>
</evidence>
<keyword evidence="3" id="KW-1185">Reference proteome</keyword>
<protein>
    <recommendedName>
        <fullName evidence="4">Transmembrane protein</fullName>
    </recommendedName>
</protein>
<organism evidence="2 3">
    <name type="scientific">Parasponia andersonii</name>
    <name type="common">Sponia andersonii</name>
    <dbReference type="NCBI Taxonomy" id="3476"/>
    <lineage>
        <taxon>Eukaryota</taxon>
        <taxon>Viridiplantae</taxon>
        <taxon>Streptophyta</taxon>
        <taxon>Embryophyta</taxon>
        <taxon>Tracheophyta</taxon>
        <taxon>Spermatophyta</taxon>
        <taxon>Magnoliopsida</taxon>
        <taxon>eudicotyledons</taxon>
        <taxon>Gunneridae</taxon>
        <taxon>Pentapetalae</taxon>
        <taxon>rosids</taxon>
        <taxon>fabids</taxon>
        <taxon>Rosales</taxon>
        <taxon>Cannabaceae</taxon>
        <taxon>Parasponia</taxon>
    </lineage>
</organism>
<keyword evidence="1" id="KW-0472">Membrane</keyword>
<dbReference type="OrthoDB" id="2014278at2759"/>
<dbReference type="EMBL" id="JXTB01000041">
    <property type="protein sequence ID" value="PON71978.1"/>
    <property type="molecule type" value="Genomic_DNA"/>
</dbReference>
<feature type="transmembrane region" description="Helical" evidence="1">
    <location>
        <begin position="30"/>
        <end position="49"/>
    </location>
</feature>
<sequence>MATLDLVFDSKTKKNLYAKAKKAKKAKKDLIDFLVSLLTLPAATVIGLLTKSTNNGMVGCLGSLYASIENMSEIYLQPKYKKDKDSILKRQTSSRCCRTWLNRVGRRCTHVQTMIATLVMIHMLFVLIVICVWIKRLNTLKKMRRKIGVAR</sequence>
<dbReference type="STRING" id="3476.A0A2P5DFA7"/>
<evidence type="ECO:0000256" key="1">
    <source>
        <dbReference type="SAM" id="Phobius"/>
    </source>
</evidence>